<evidence type="ECO:0000313" key="2">
    <source>
        <dbReference type="EMBL" id="KOF79672.1"/>
    </source>
</evidence>
<dbReference type="AlphaFoldDB" id="A0A0L8GS21"/>
<keyword evidence="1" id="KW-0472">Membrane</keyword>
<proteinExistence type="predicted"/>
<reference evidence="2" key="1">
    <citation type="submission" date="2015-07" db="EMBL/GenBank/DDBJ databases">
        <title>MeaNS - Measles Nucleotide Surveillance Program.</title>
        <authorList>
            <person name="Tran T."/>
            <person name="Druce J."/>
        </authorList>
    </citation>
    <scope>NUCLEOTIDE SEQUENCE</scope>
    <source>
        <strain evidence="2">UCB-OBI-ISO-001</strain>
        <tissue evidence="2">Gonad</tissue>
    </source>
</reference>
<protein>
    <submittedName>
        <fullName evidence="2">Uncharacterized protein</fullName>
    </submittedName>
</protein>
<dbReference type="EMBL" id="KQ420662">
    <property type="protein sequence ID" value="KOF79672.1"/>
    <property type="molecule type" value="Genomic_DNA"/>
</dbReference>
<organism evidence="2">
    <name type="scientific">Octopus bimaculoides</name>
    <name type="common">California two-spotted octopus</name>
    <dbReference type="NCBI Taxonomy" id="37653"/>
    <lineage>
        <taxon>Eukaryota</taxon>
        <taxon>Metazoa</taxon>
        <taxon>Spiralia</taxon>
        <taxon>Lophotrochozoa</taxon>
        <taxon>Mollusca</taxon>
        <taxon>Cephalopoda</taxon>
        <taxon>Coleoidea</taxon>
        <taxon>Octopodiformes</taxon>
        <taxon>Octopoda</taxon>
        <taxon>Incirrata</taxon>
        <taxon>Octopodidae</taxon>
        <taxon>Octopus</taxon>
    </lineage>
</organism>
<feature type="transmembrane region" description="Helical" evidence="1">
    <location>
        <begin position="41"/>
        <end position="61"/>
    </location>
</feature>
<keyword evidence="1" id="KW-0812">Transmembrane</keyword>
<feature type="transmembrane region" description="Helical" evidence="1">
    <location>
        <begin position="6"/>
        <end position="29"/>
    </location>
</feature>
<gene>
    <name evidence="2" type="ORF">OCBIM_22029135mg</name>
</gene>
<name>A0A0L8GS21_OCTBM</name>
<keyword evidence="1" id="KW-1133">Transmembrane helix</keyword>
<sequence>MVECCVVWHILFALCGFLMSTSNILRFIVKTVHNSTHFSPSSFIIIILILYLYCRFIHFYWLSQDNTRKACFSFLPLTQHSLLYLSNIFSCREYHYMFATHCCTFPLSQSSKE</sequence>
<accession>A0A0L8GS21</accession>
<evidence type="ECO:0000256" key="1">
    <source>
        <dbReference type="SAM" id="Phobius"/>
    </source>
</evidence>